<name>A0A2N5NLY5_MEDGN</name>
<comment type="caution">
    <text evidence="3">The sequence shown here is derived from an EMBL/GenBank/DDBJ whole genome shotgun (WGS) entry which is preliminary data.</text>
</comment>
<dbReference type="CDD" id="cd00093">
    <property type="entry name" value="HTH_XRE"/>
    <property type="match status" value="1"/>
</dbReference>
<dbReference type="GO" id="GO:0003677">
    <property type="term" value="F:DNA binding"/>
    <property type="evidence" value="ECO:0007669"/>
    <property type="project" value="UniProtKB-KW"/>
</dbReference>
<dbReference type="Proteomes" id="UP000234849">
    <property type="component" value="Unassembled WGS sequence"/>
</dbReference>
<dbReference type="InterPro" id="IPR010982">
    <property type="entry name" value="Lambda_DNA-bd_dom_sf"/>
</dbReference>
<sequence>MYNTKEFSNQLKKLRKNRWELCKNFEEIYEKYNFCKSQETFAERLGVERRTISSWENGTTFPSIETIVLICNILDCPIEFLLNKFEIPEIAPISNASLYSGISTEIIREALRNPEYLDFLNFFMHPENCSSLLNGITLSNWKQYWINTTLQTLRKPLKKWITNIFKDFIKTNPFYKITEHSYKTFLKSKLPEASFSFVSKQSKTKITIKVKETPELYTTVELNGIFDYSSFIGYLANQTYMPLIQAELLELEKNKLANSFLDLFAKYIEQSDT</sequence>
<dbReference type="Pfam" id="PF01381">
    <property type="entry name" value="HTH_3"/>
    <property type="match status" value="1"/>
</dbReference>
<dbReference type="AlphaFoldDB" id="A0A2N5NLY5"/>
<gene>
    <name evidence="3" type="ORF">CDL18_02895</name>
</gene>
<organism evidence="3 4">
    <name type="scientific">Mediterraneibacter gnavus</name>
    <name type="common">Ruminococcus gnavus</name>
    <dbReference type="NCBI Taxonomy" id="33038"/>
    <lineage>
        <taxon>Bacteria</taxon>
        <taxon>Bacillati</taxon>
        <taxon>Bacillota</taxon>
        <taxon>Clostridia</taxon>
        <taxon>Lachnospirales</taxon>
        <taxon>Lachnospiraceae</taxon>
        <taxon>Mediterraneibacter</taxon>
    </lineage>
</organism>
<reference evidence="3 4" key="1">
    <citation type="journal article" date="2017" name="Genome Med.">
        <title>A novel Ruminococcus gnavus clade enriched in inflammatory bowel disease patients.</title>
        <authorList>
            <person name="Hall A.B."/>
            <person name="Yassour M."/>
            <person name="Sauk J."/>
            <person name="Garner A."/>
            <person name="Jiang X."/>
            <person name="Arthur T."/>
            <person name="Lagoudas G.K."/>
            <person name="Vatanen T."/>
            <person name="Fornelos N."/>
            <person name="Wilson R."/>
            <person name="Bertha M."/>
            <person name="Cohen M."/>
            <person name="Garber J."/>
            <person name="Khalili H."/>
            <person name="Gevers D."/>
            <person name="Ananthakrishnan A.N."/>
            <person name="Kugathasan S."/>
            <person name="Lander E.S."/>
            <person name="Blainey P."/>
            <person name="Vlamakis H."/>
            <person name="Xavier R.J."/>
            <person name="Huttenhower C."/>
        </authorList>
    </citation>
    <scope>NUCLEOTIDE SEQUENCE [LARGE SCALE GENOMIC DNA]</scope>
    <source>
        <strain evidence="3 4">RJX1118</strain>
    </source>
</reference>
<feature type="domain" description="HTH cro/C1-type" evidence="2">
    <location>
        <begin position="37"/>
        <end position="81"/>
    </location>
</feature>
<protein>
    <recommendedName>
        <fullName evidence="2">HTH cro/C1-type domain-containing protein</fullName>
    </recommendedName>
</protein>
<evidence type="ECO:0000256" key="1">
    <source>
        <dbReference type="ARBA" id="ARBA00023125"/>
    </source>
</evidence>
<proteinExistence type="predicted"/>
<dbReference type="PROSITE" id="PS50943">
    <property type="entry name" value="HTH_CROC1"/>
    <property type="match status" value="1"/>
</dbReference>
<accession>A0A2N5NLY5</accession>
<dbReference type="SUPFAM" id="SSF47413">
    <property type="entry name" value="lambda repressor-like DNA-binding domains"/>
    <property type="match status" value="1"/>
</dbReference>
<dbReference type="PANTHER" id="PTHR46558:SF11">
    <property type="entry name" value="HTH-TYPE TRANSCRIPTIONAL REGULATOR XRE"/>
    <property type="match status" value="1"/>
</dbReference>
<dbReference type="InterPro" id="IPR001387">
    <property type="entry name" value="Cro/C1-type_HTH"/>
</dbReference>
<keyword evidence="1" id="KW-0238">DNA-binding</keyword>
<evidence type="ECO:0000259" key="2">
    <source>
        <dbReference type="PROSITE" id="PS50943"/>
    </source>
</evidence>
<dbReference type="EMBL" id="NIHM01000002">
    <property type="protein sequence ID" value="PLT57918.1"/>
    <property type="molecule type" value="Genomic_DNA"/>
</dbReference>
<dbReference type="SMART" id="SM00530">
    <property type="entry name" value="HTH_XRE"/>
    <property type="match status" value="1"/>
</dbReference>
<evidence type="ECO:0000313" key="3">
    <source>
        <dbReference type="EMBL" id="PLT57918.1"/>
    </source>
</evidence>
<dbReference type="PANTHER" id="PTHR46558">
    <property type="entry name" value="TRACRIPTIONAL REGULATORY PROTEIN-RELATED-RELATED"/>
    <property type="match status" value="1"/>
</dbReference>
<dbReference type="Gene3D" id="1.10.260.40">
    <property type="entry name" value="lambda repressor-like DNA-binding domains"/>
    <property type="match status" value="1"/>
</dbReference>
<evidence type="ECO:0000313" key="4">
    <source>
        <dbReference type="Proteomes" id="UP000234849"/>
    </source>
</evidence>
<dbReference type="RefSeq" id="WP_101879150.1">
    <property type="nucleotide sequence ID" value="NZ_NIHM01000002.1"/>
</dbReference>